<dbReference type="Proteomes" id="UP000294555">
    <property type="component" value="Unassembled WGS sequence"/>
</dbReference>
<organism evidence="8 9">
    <name type="scientific">Sodalis ligni</name>
    <dbReference type="NCBI Taxonomy" id="2697027"/>
    <lineage>
        <taxon>Bacteria</taxon>
        <taxon>Pseudomonadati</taxon>
        <taxon>Pseudomonadota</taxon>
        <taxon>Gammaproteobacteria</taxon>
        <taxon>Enterobacterales</taxon>
        <taxon>Bruguierivoracaceae</taxon>
        <taxon>Sodalis</taxon>
    </lineage>
</organism>
<dbReference type="AlphaFoldDB" id="A0A4R1NA53"/>
<name>A0A4R1NA53_9GAMM</name>
<dbReference type="InterPro" id="IPR017871">
    <property type="entry name" value="ABC_transporter-like_CS"/>
</dbReference>
<dbReference type="InterPro" id="IPR027417">
    <property type="entry name" value="P-loop_NTPase"/>
</dbReference>
<dbReference type="SUPFAM" id="SSF52540">
    <property type="entry name" value="P-loop containing nucleoside triphosphate hydrolases"/>
    <property type="match status" value="1"/>
</dbReference>
<sequence length="274" mass="29994">MLLPHHKPLSAADAADISAPSSAAVEFRRVDKYFGPHQVIHKVDFSVASGEVVAICGPSGSGKSTLIRLINQLEVLSGGEILVDGQPTSRLKGKALRRLRTHIGFVFQQFNLYAHLSALENVSLALTRVHSWPNEKARQKAALLLQRVGLADKAGHYPAQLSGGQQQRVAIARALVTDPSLILFDEPTSALDPEMIGEVLQVMQELAHSGITMIVVTHEMSFAREIADRVVFMDGGAILEQADPERFFTAPQHPRAQRFLQKVLNPLHARVEDV</sequence>
<reference evidence="8 9" key="1">
    <citation type="submission" date="2019-02" db="EMBL/GenBank/DDBJ databases">
        <title>Investigation of anaerobic lignin degradation for improved lignocellulosic biofuels.</title>
        <authorList>
            <person name="Deangelis K."/>
        </authorList>
    </citation>
    <scope>NUCLEOTIDE SEQUENCE [LARGE SCALE GENOMIC DNA]</scope>
    <source>
        <strain evidence="8 9">159R</strain>
    </source>
</reference>
<keyword evidence="5 8" id="KW-0067">ATP-binding</keyword>
<dbReference type="FunFam" id="3.40.50.300:FF:000020">
    <property type="entry name" value="Amino acid ABC transporter ATP-binding component"/>
    <property type="match status" value="1"/>
</dbReference>
<dbReference type="CDD" id="cd03262">
    <property type="entry name" value="ABC_HisP_GlnQ"/>
    <property type="match status" value="1"/>
</dbReference>
<evidence type="ECO:0000256" key="2">
    <source>
        <dbReference type="ARBA" id="ARBA00005417"/>
    </source>
</evidence>
<dbReference type="GO" id="GO:0016887">
    <property type="term" value="F:ATP hydrolysis activity"/>
    <property type="evidence" value="ECO:0007669"/>
    <property type="project" value="InterPro"/>
</dbReference>
<evidence type="ECO:0000256" key="1">
    <source>
        <dbReference type="ARBA" id="ARBA00004417"/>
    </source>
</evidence>
<evidence type="ECO:0000256" key="5">
    <source>
        <dbReference type="ARBA" id="ARBA00022840"/>
    </source>
</evidence>
<keyword evidence="4" id="KW-0547">Nucleotide-binding</keyword>
<evidence type="ECO:0000256" key="6">
    <source>
        <dbReference type="ARBA" id="ARBA00022970"/>
    </source>
</evidence>
<keyword evidence="9" id="KW-1185">Reference proteome</keyword>
<dbReference type="InterPro" id="IPR050086">
    <property type="entry name" value="MetN_ABC_transporter-like"/>
</dbReference>
<accession>A0A4R1NA53</accession>
<comment type="similarity">
    <text evidence="2">Belongs to the ABC transporter superfamily.</text>
</comment>
<protein>
    <submittedName>
        <fullName evidence="8">Amino acid ABC transporter ATP-binding protein (PAAT family)</fullName>
    </submittedName>
</protein>
<evidence type="ECO:0000259" key="7">
    <source>
        <dbReference type="PROSITE" id="PS50893"/>
    </source>
</evidence>
<gene>
    <name evidence="8" type="ORF">EZJ58_1652</name>
</gene>
<evidence type="ECO:0000313" key="9">
    <source>
        <dbReference type="Proteomes" id="UP000294555"/>
    </source>
</evidence>
<evidence type="ECO:0000256" key="3">
    <source>
        <dbReference type="ARBA" id="ARBA00022448"/>
    </source>
</evidence>
<dbReference type="Gene3D" id="3.40.50.300">
    <property type="entry name" value="P-loop containing nucleotide triphosphate hydrolases"/>
    <property type="match status" value="1"/>
</dbReference>
<evidence type="ECO:0000313" key="8">
    <source>
        <dbReference type="EMBL" id="TCL03577.1"/>
    </source>
</evidence>
<dbReference type="GO" id="GO:0005524">
    <property type="term" value="F:ATP binding"/>
    <property type="evidence" value="ECO:0007669"/>
    <property type="project" value="UniProtKB-KW"/>
</dbReference>
<dbReference type="GO" id="GO:0015424">
    <property type="term" value="F:ABC-type amino acid transporter activity"/>
    <property type="evidence" value="ECO:0007669"/>
    <property type="project" value="InterPro"/>
</dbReference>
<dbReference type="PROSITE" id="PS00211">
    <property type="entry name" value="ABC_TRANSPORTER_1"/>
    <property type="match status" value="1"/>
</dbReference>
<dbReference type="GO" id="GO:0005886">
    <property type="term" value="C:plasma membrane"/>
    <property type="evidence" value="ECO:0007669"/>
    <property type="project" value="UniProtKB-SubCell"/>
</dbReference>
<dbReference type="InterPro" id="IPR003593">
    <property type="entry name" value="AAA+_ATPase"/>
</dbReference>
<comment type="caution">
    <text evidence="8">The sequence shown here is derived from an EMBL/GenBank/DDBJ whole genome shotgun (WGS) entry which is preliminary data.</text>
</comment>
<evidence type="ECO:0000256" key="4">
    <source>
        <dbReference type="ARBA" id="ARBA00022741"/>
    </source>
</evidence>
<dbReference type="EMBL" id="SJOI01000001">
    <property type="protein sequence ID" value="TCL03577.1"/>
    <property type="molecule type" value="Genomic_DNA"/>
</dbReference>
<comment type="subcellular location">
    <subcellularLocation>
        <location evidence="1">Cell inner membrane</location>
        <topology evidence="1">Peripheral membrane protein</topology>
    </subcellularLocation>
</comment>
<proteinExistence type="inferred from homology"/>
<dbReference type="InterPro" id="IPR003439">
    <property type="entry name" value="ABC_transporter-like_ATP-bd"/>
</dbReference>
<dbReference type="PANTHER" id="PTHR43166:SF4">
    <property type="entry name" value="PHOSPHONATES IMPORT ATP-BINDING PROTEIN PHNC"/>
    <property type="match status" value="1"/>
</dbReference>
<dbReference type="Pfam" id="PF00005">
    <property type="entry name" value="ABC_tran"/>
    <property type="match status" value="1"/>
</dbReference>
<keyword evidence="6" id="KW-0029">Amino-acid transport</keyword>
<dbReference type="PROSITE" id="PS50893">
    <property type="entry name" value="ABC_TRANSPORTER_2"/>
    <property type="match status" value="1"/>
</dbReference>
<dbReference type="PANTHER" id="PTHR43166">
    <property type="entry name" value="AMINO ACID IMPORT ATP-BINDING PROTEIN"/>
    <property type="match status" value="1"/>
</dbReference>
<dbReference type="SMART" id="SM00382">
    <property type="entry name" value="AAA"/>
    <property type="match status" value="1"/>
</dbReference>
<dbReference type="PIRSF" id="PIRSF039085">
    <property type="entry name" value="ABC_ATPase_HisP"/>
    <property type="match status" value="1"/>
</dbReference>
<keyword evidence="3" id="KW-0813">Transport</keyword>
<dbReference type="InterPro" id="IPR030679">
    <property type="entry name" value="ABC_ATPase_HisP-typ"/>
</dbReference>
<dbReference type="OrthoDB" id="9802264at2"/>
<feature type="domain" description="ABC transporter" evidence="7">
    <location>
        <begin position="25"/>
        <end position="260"/>
    </location>
</feature>
<dbReference type="RefSeq" id="WP_132922432.1">
    <property type="nucleotide sequence ID" value="NZ_SJOI01000001.1"/>
</dbReference>